<comment type="caution">
    <text evidence="2">The sequence shown here is derived from an EMBL/GenBank/DDBJ whole genome shotgun (WGS) entry which is preliminary data.</text>
</comment>
<organism evidence="2 3">
    <name type="scientific">Rubroshorea leprosula</name>
    <dbReference type="NCBI Taxonomy" id="152421"/>
    <lineage>
        <taxon>Eukaryota</taxon>
        <taxon>Viridiplantae</taxon>
        <taxon>Streptophyta</taxon>
        <taxon>Embryophyta</taxon>
        <taxon>Tracheophyta</taxon>
        <taxon>Spermatophyta</taxon>
        <taxon>Magnoliopsida</taxon>
        <taxon>eudicotyledons</taxon>
        <taxon>Gunneridae</taxon>
        <taxon>Pentapetalae</taxon>
        <taxon>rosids</taxon>
        <taxon>malvids</taxon>
        <taxon>Malvales</taxon>
        <taxon>Dipterocarpaceae</taxon>
        <taxon>Rubroshorea</taxon>
    </lineage>
</organism>
<keyword evidence="1" id="KW-0732">Signal</keyword>
<protein>
    <recommendedName>
        <fullName evidence="4">Secreted protein</fullName>
    </recommendedName>
</protein>
<evidence type="ECO:0008006" key="4">
    <source>
        <dbReference type="Google" id="ProtNLM"/>
    </source>
</evidence>
<dbReference type="AlphaFoldDB" id="A0AAV5MPB7"/>
<gene>
    <name evidence="2" type="ORF">SLEP1_g57936</name>
</gene>
<evidence type="ECO:0000256" key="1">
    <source>
        <dbReference type="SAM" id="SignalP"/>
    </source>
</evidence>
<proteinExistence type="predicted"/>
<keyword evidence="3" id="KW-1185">Reference proteome</keyword>
<accession>A0AAV5MPB7</accession>
<sequence length="88" mass="9283">MSICPVLLFFLHVRQGCGCSKQECRGTGLGAGRGVQGGALGQGRVGYRVGDSGAEKARDLVQKAWDWGQAWCRASAGSKAGWQGQGIW</sequence>
<dbReference type="EMBL" id="BPVZ01000466">
    <property type="protein sequence ID" value="GKV51268.1"/>
    <property type="molecule type" value="Genomic_DNA"/>
</dbReference>
<evidence type="ECO:0000313" key="3">
    <source>
        <dbReference type="Proteomes" id="UP001054252"/>
    </source>
</evidence>
<feature type="signal peptide" evidence="1">
    <location>
        <begin position="1"/>
        <end position="18"/>
    </location>
</feature>
<feature type="chain" id="PRO_5043349486" description="Secreted protein" evidence="1">
    <location>
        <begin position="19"/>
        <end position="88"/>
    </location>
</feature>
<reference evidence="2 3" key="1">
    <citation type="journal article" date="2021" name="Commun. Biol.">
        <title>The genome of Shorea leprosula (Dipterocarpaceae) highlights the ecological relevance of drought in aseasonal tropical rainforests.</title>
        <authorList>
            <person name="Ng K.K.S."/>
            <person name="Kobayashi M.J."/>
            <person name="Fawcett J.A."/>
            <person name="Hatakeyama M."/>
            <person name="Paape T."/>
            <person name="Ng C.H."/>
            <person name="Ang C.C."/>
            <person name="Tnah L.H."/>
            <person name="Lee C.T."/>
            <person name="Nishiyama T."/>
            <person name="Sese J."/>
            <person name="O'Brien M.J."/>
            <person name="Copetti D."/>
            <person name="Mohd Noor M.I."/>
            <person name="Ong R.C."/>
            <person name="Putra M."/>
            <person name="Sireger I.Z."/>
            <person name="Indrioko S."/>
            <person name="Kosugi Y."/>
            <person name="Izuno A."/>
            <person name="Isagi Y."/>
            <person name="Lee S.L."/>
            <person name="Shimizu K.K."/>
        </authorList>
    </citation>
    <scope>NUCLEOTIDE SEQUENCE [LARGE SCALE GENOMIC DNA]</scope>
    <source>
        <strain evidence="2">214</strain>
    </source>
</reference>
<name>A0AAV5MPB7_9ROSI</name>
<dbReference type="Proteomes" id="UP001054252">
    <property type="component" value="Unassembled WGS sequence"/>
</dbReference>
<evidence type="ECO:0000313" key="2">
    <source>
        <dbReference type="EMBL" id="GKV51268.1"/>
    </source>
</evidence>